<keyword evidence="6" id="KW-0106">Calcium</keyword>
<protein>
    <submittedName>
        <fullName evidence="8">Sulfatase</fullName>
    </submittedName>
</protein>
<comment type="similarity">
    <text evidence="2">Belongs to the sulfatase family.</text>
</comment>
<dbReference type="EMBL" id="VUOE01000001">
    <property type="protein sequence ID" value="KAA2219896.1"/>
    <property type="molecule type" value="Genomic_DNA"/>
</dbReference>
<evidence type="ECO:0000313" key="8">
    <source>
        <dbReference type="EMBL" id="KAA2219896.1"/>
    </source>
</evidence>
<gene>
    <name evidence="8" type="ORF">F0361_10000</name>
</gene>
<evidence type="ECO:0000313" key="9">
    <source>
        <dbReference type="Proteomes" id="UP000323188"/>
    </source>
</evidence>
<dbReference type="InterPro" id="IPR050738">
    <property type="entry name" value="Sulfatase"/>
</dbReference>
<proteinExistence type="inferred from homology"/>
<accession>A0A5B2TZE1</accession>
<keyword evidence="5" id="KW-0378">Hydrolase</keyword>
<comment type="cofactor">
    <cofactor evidence="1">
        <name>Ca(2+)</name>
        <dbReference type="ChEBI" id="CHEBI:29108"/>
    </cofactor>
</comment>
<dbReference type="InterPro" id="IPR017850">
    <property type="entry name" value="Alkaline_phosphatase_core_sf"/>
</dbReference>
<dbReference type="PANTHER" id="PTHR42693:SF42">
    <property type="entry name" value="ARYLSULFATASE G"/>
    <property type="match status" value="1"/>
</dbReference>
<evidence type="ECO:0000256" key="6">
    <source>
        <dbReference type="ARBA" id="ARBA00022837"/>
    </source>
</evidence>
<dbReference type="Gene3D" id="3.40.720.10">
    <property type="entry name" value="Alkaline Phosphatase, subunit A"/>
    <property type="match status" value="1"/>
</dbReference>
<evidence type="ECO:0000256" key="2">
    <source>
        <dbReference type="ARBA" id="ARBA00008779"/>
    </source>
</evidence>
<dbReference type="InterPro" id="IPR024607">
    <property type="entry name" value="Sulfatase_CS"/>
</dbReference>
<evidence type="ECO:0000256" key="3">
    <source>
        <dbReference type="ARBA" id="ARBA00022723"/>
    </source>
</evidence>
<sequence length="512" mass="57858">MLTHYLNKMKDIKFLDVPSKINLLFFCFLSTYLFAKDKNEGVLGEPIKPNILLIYVDDLGYGDLPNYPGALGNSIAETPNIDLLINSGMSFTNAYSSAPLCSPARAALLTGKSPARLGFEFVTKHKKDSLGWDNQKWISMFQNKKLIPPPITLNLPLEEITIAEGLKKAGYETGIVGKWHVAAHHKVYKGWSPTHGPSQQGFDTAKETFGSHPYSGIKNSPQLQIGEYPEDSLTNEAIKFIEKNHNSPFFLMVSHYFVHTPHLLGLQWIEEKYKKKASNNISKEELRYTANIELLDYYVGQVLKALDKSGLREKTLVIFTSDNGGHPAFAHHAPFRGSKWNLYEAGIRIPMVISWPGVVEPDCIENTPVIQTDFFPTLMEIAGTNKLETVELDGQSIFSLLKGKGIVREKTLFWHFPYYHPEGEAYNKAKDDIGLEDGEISQTRPHAALRKNSLKLILFFDTDSIELYDLKNDLGESHNLAATRPWDAELMKKELLQRLYNSNARFPRINPQ</sequence>
<dbReference type="PROSITE" id="PS00523">
    <property type="entry name" value="SULFATASE_1"/>
    <property type="match status" value="1"/>
</dbReference>
<dbReference type="GO" id="GO:0046872">
    <property type="term" value="F:metal ion binding"/>
    <property type="evidence" value="ECO:0007669"/>
    <property type="project" value="UniProtKB-KW"/>
</dbReference>
<feature type="domain" description="Sulfatase N-terminal" evidence="7">
    <location>
        <begin position="49"/>
        <end position="383"/>
    </location>
</feature>
<keyword evidence="4" id="KW-0732">Signal</keyword>
<dbReference type="Pfam" id="PF00884">
    <property type="entry name" value="Sulfatase"/>
    <property type="match status" value="1"/>
</dbReference>
<reference evidence="8 9" key="1">
    <citation type="submission" date="2019-09" db="EMBL/GenBank/DDBJ databases">
        <authorList>
            <person name="Khan S.A."/>
            <person name="Jeon C.O."/>
            <person name="Chun B.H."/>
            <person name="Jeong S.E."/>
        </authorList>
    </citation>
    <scope>NUCLEOTIDE SEQUENCE [LARGE SCALE GENOMIC DNA]</scope>
    <source>
        <strain evidence="8 9">KCTC 42508</strain>
    </source>
</reference>
<dbReference type="AlphaFoldDB" id="A0A5B2TZE1"/>
<dbReference type="PROSITE" id="PS00149">
    <property type="entry name" value="SULFATASE_2"/>
    <property type="match status" value="1"/>
</dbReference>
<evidence type="ECO:0000256" key="1">
    <source>
        <dbReference type="ARBA" id="ARBA00001913"/>
    </source>
</evidence>
<dbReference type="PANTHER" id="PTHR42693">
    <property type="entry name" value="ARYLSULFATASE FAMILY MEMBER"/>
    <property type="match status" value="1"/>
</dbReference>
<evidence type="ECO:0000256" key="5">
    <source>
        <dbReference type="ARBA" id="ARBA00022801"/>
    </source>
</evidence>
<keyword evidence="3" id="KW-0479">Metal-binding</keyword>
<dbReference type="InterPro" id="IPR000917">
    <property type="entry name" value="Sulfatase_N"/>
</dbReference>
<dbReference type="SUPFAM" id="SSF53649">
    <property type="entry name" value="Alkaline phosphatase-like"/>
    <property type="match status" value="1"/>
</dbReference>
<dbReference type="GO" id="GO:0004065">
    <property type="term" value="F:arylsulfatase activity"/>
    <property type="evidence" value="ECO:0007669"/>
    <property type="project" value="TreeGrafter"/>
</dbReference>
<evidence type="ECO:0000256" key="4">
    <source>
        <dbReference type="ARBA" id="ARBA00022729"/>
    </source>
</evidence>
<dbReference type="Proteomes" id="UP000323188">
    <property type="component" value="Unassembled WGS sequence"/>
</dbReference>
<organism evidence="8 9">
    <name type="scientific">Maribacter flavus</name>
    <dbReference type="NCBI Taxonomy" id="1658664"/>
    <lineage>
        <taxon>Bacteria</taxon>
        <taxon>Pseudomonadati</taxon>
        <taxon>Bacteroidota</taxon>
        <taxon>Flavobacteriia</taxon>
        <taxon>Flavobacteriales</taxon>
        <taxon>Flavobacteriaceae</taxon>
        <taxon>Maribacter</taxon>
    </lineage>
</organism>
<dbReference type="CDD" id="cd16144">
    <property type="entry name" value="ARS_like"/>
    <property type="match status" value="1"/>
</dbReference>
<dbReference type="Gene3D" id="3.30.1120.10">
    <property type="match status" value="1"/>
</dbReference>
<comment type="caution">
    <text evidence="8">The sequence shown here is derived from an EMBL/GenBank/DDBJ whole genome shotgun (WGS) entry which is preliminary data.</text>
</comment>
<name>A0A5B2TZE1_9FLAO</name>
<evidence type="ECO:0000259" key="7">
    <source>
        <dbReference type="Pfam" id="PF00884"/>
    </source>
</evidence>